<dbReference type="GeneID" id="92905935"/>
<evidence type="ECO:0000313" key="2">
    <source>
        <dbReference type="EMBL" id="PPA77579.1"/>
    </source>
</evidence>
<sequence length="113" mass="12968">MSNHYFDTVHKDHPITVNLGWDRQLSYFFMVILRPVELLDATQADEADFYLYSNLLESNAFGKNLDYYRTVLNNFGIVVPESMFIETLHDSLNNVGNRVGTHQADGSFTESSK</sequence>
<dbReference type="OrthoDB" id="6892979at2"/>
<dbReference type="RefSeq" id="WP_100854029.1">
    <property type="nucleotide sequence ID" value="NZ_CADIJT010000003.1"/>
</dbReference>
<dbReference type="AlphaFoldDB" id="A0A2K8S0A4"/>
<dbReference type="KEGG" id="asw:CVS48_08325"/>
<proteinExistence type="predicted"/>
<dbReference type="EMBL" id="PREU01000002">
    <property type="protein sequence ID" value="PPA77579.1"/>
    <property type="molecule type" value="Genomic_DNA"/>
</dbReference>
<protein>
    <submittedName>
        <fullName evidence="2">Uncharacterized protein</fullName>
    </submittedName>
</protein>
<accession>A0A2K8S0A4</accession>
<dbReference type="EMBL" id="JAOCDZ010000003">
    <property type="protein sequence ID" value="MDH0735467.1"/>
    <property type="molecule type" value="Genomic_DNA"/>
</dbReference>
<dbReference type="Proteomes" id="UP000239990">
    <property type="component" value="Unassembled WGS sequence"/>
</dbReference>
<comment type="caution">
    <text evidence="2">The sequence shown here is derived from an EMBL/GenBank/DDBJ whole genome shotgun (WGS) entry which is preliminary data.</text>
</comment>
<reference evidence="1" key="2">
    <citation type="submission" date="2022-09" db="EMBL/GenBank/DDBJ databases">
        <title>Intensive care unit water sources are persistently colonized with multi-drug resistant bacteria and are the site of extensive horizontal gene transfer of antibiotic resistance genes.</title>
        <authorList>
            <person name="Diorio-Toth L."/>
        </authorList>
    </citation>
    <scope>NUCLEOTIDE SEQUENCE</scope>
    <source>
        <strain evidence="1">GD03843</strain>
    </source>
</reference>
<organism evidence="2 3">
    <name type="scientific">Achromobacter spanius</name>
    <dbReference type="NCBI Taxonomy" id="217203"/>
    <lineage>
        <taxon>Bacteria</taxon>
        <taxon>Pseudomonadati</taxon>
        <taxon>Pseudomonadota</taxon>
        <taxon>Betaproteobacteria</taxon>
        <taxon>Burkholderiales</taxon>
        <taxon>Alcaligenaceae</taxon>
        <taxon>Achromobacter</taxon>
    </lineage>
</organism>
<evidence type="ECO:0000313" key="3">
    <source>
        <dbReference type="Proteomes" id="UP000239990"/>
    </source>
</evidence>
<evidence type="ECO:0000313" key="1">
    <source>
        <dbReference type="EMBL" id="MDH0735467.1"/>
    </source>
</evidence>
<gene>
    <name evidence="2" type="ORF">C4E15_06080</name>
    <name evidence="1" type="ORF">N5D93_06580</name>
</gene>
<name>A0A2K8S0A4_9BURK</name>
<reference evidence="2 3" key="1">
    <citation type="submission" date="2018-02" db="EMBL/GenBank/DDBJ databases">
        <title>Draft Genome of Achromobacter spanius stain 6.</title>
        <authorList>
            <person name="Gunasekera T.S."/>
            <person name="Radwan O."/>
            <person name="Ruiz O.N."/>
        </authorList>
    </citation>
    <scope>NUCLEOTIDE SEQUENCE [LARGE SCALE GENOMIC DNA]</scope>
    <source>
        <strain evidence="2 3">6</strain>
    </source>
</reference>
<dbReference type="Proteomes" id="UP001161094">
    <property type="component" value="Unassembled WGS sequence"/>
</dbReference>